<dbReference type="Pfam" id="PF13483">
    <property type="entry name" value="Lactamase_B_3"/>
    <property type="match status" value="1"/>
</dbReference>
<evidence type="ECO:0000313" key="3">
    <source>
        <dbReference type="Proteomes" id="UP000461730"/>
    </source>
</evidence>
<dbReference type="Gene3D" id="3.60.15.10">
    <property type="entry name" value="Ribonuclease Z/Hydroxyacylglutathione hydrolase-like"/>
    <property type="match status" value="1"/>
</dbReference>
<protein>
    <submittedName>
        <fullName evidence="2">MBL fold metallo-hydrolase</fullName>
    </submittedName>
</protein>
<dbReference type="InterPro" id="IPR050114">
    <property type="entry name" value="UPF0173_UPF0282_UlaG_hydrolase"/>
</dbReference>
<name>A0A7K1U0I0_9BACT</name>
<evidence type="ECO:0000313" key="2">
    <source>
        <dbReference type="EMBL" id="MVT07871.1"/>
    </source>
</evidence>
<evidence type="ECO:0000256" key="1">
    <source>
        <dbReference type="ARBA" id="ARBA00022801"/>
    </source>
</evidence>
<sequence>MISITHIDTACVLLNIGGYKILTDPTLDSPGKLYYHGSGTFSRKTSVPALSSLTPGDIDLVLLSHHQHKDNFDHEGRRLTEKVPLVLSTEAATRLLPNARGLKEWQSFYIRNSRVPDLKITATPAQHHPWWVPGSFAGKVIGFIIESSLLKNGAIYISGDTVYFRGIQEIAQRFRIDTGIFHVGAVQFRYLTGWGQYTFSGAELLKAVRVLCPTMIIPVHFSGWTHFKENETALRDILEKDTEVWQKTVFPEPGKEIALY</sequence>
<keyword evidence="3" id="KW-1185">Reference proteome</keyword>
<dbReference type="Proteomes" id="UP000461730">
    <property type="component" value="Unassembled WGS sequence"/>
</dbReference>
<gene>
    <name evidence="2" type="ORF">GO493_06330</name>
</gene>
<accession>A0A7K1U0I0</accession>
<reference evidence="2 3" key="1">
    <citation type="submission" date="2019-12" db="EMBL/GenBank/DDBJ databases">
        <title>Chitinophaga sp. strain ysch24 (GDMCC 1.1355), whole genome shotgun sequence.</title>
        <authorList>
            <person name="Zhang X."/>
        </authorList>
    </citation>
    <scope>NUCLEOTIDE SEQUENCE [LARGE SCALE GENOMIC DNA]</scope>
    <source>
        <strain evidence="3">ysch24</strain>
    </source>
</reference>
<organism evidence="2 3">
    <name type="scientific">Chitinophaga tropicalis</name>
    <dbReference type="NCBI Taxonomy" id="2683588"/>
    <lineage>
        <taxon>Bacteria</taxon>
        <taxon>Pseudomonadati</taxon>
        <taxon>Bacteroidota</taxon>
        <taxon>Chitinophagia</taxon>
        <taxon>Chitinophagales</taxon>
        <taxon>Chitinophagaceae</taxon>
        <taxon>Chitinophaga</taxon>
    </lineage>
</organism>
<keyword evidence="1 2" id="KW-0378">Hydrolase</keyword>
<dbReference type="AlphaFoldDB" id="A0A7K1U0I0"/>
<dbReference type="PANTHER" id="PTHR43546:SF9">
    <property type="entry name" value="L-ASCORBATE-6-PHOSPHATE LACTONASE ULAG-RELATED"/>
    <property type="match status" value="1"/>
</dbReference>
<dbReference type="EMBL" id="WRXN01000002">
    <property type="protein sequence ID" value="MVT07871.1"/>
    <property type="molecule type" value="Genomic_DNA"/>
</dbReference>
<dbReference type="SUPFAM" id="SSF56281">
    <property type="entry name" value="Metallo-hydrolase/oxidoreductase"/>
    <property type="match status" value="1"/>
</dbReference>
<dbReference type="PANTHER" id="PTHR43546">
    <property type="entry name" value="UPF0173 METAL-DEPENDENT HYDROLASE MJ1163-RELATED"/>
    <property type="match status" value="1"/>
</dbReference>
<dbReference type="RefSeq" id="WP_157305294.1">
    <property type="nucleotide sequence ID" value="NZ_WRXN01000002.1"/>
</dbReference>
<proteinExistence type="predicted"/>
<dbReference type="GO" id="GO:0016787">
    <property type="term" value="F:hydrolase activity"/>
    <property type="evidence" value="ECO:0007669"/>
    <property type="project" value="UniProtKB-KW"/>
</dbReference>
<dbReference type="InterPro" id="IPR036866">
    <property type="entry name" value="RibonucZ/Hydroxyglut_hydro"/>
</dbReference>
<comment type="caution">
    <text evidence="2">The sequence shown here is derived from an EMBL/GenBank/DDBJ whole genome shotgun (WGS) entry which is preliminary data.</text>
</comment>